<dbReference type="KEGG" id="msj:MSSAC_4047"/>
<dbReference type="Proteomes" id="UP000033123">
    <property type="component" value="Chromosome"/>
</dbReference>
<dbReference type="PATRIC" id="fig|1434118.4.peg.5198"/>
<protein>
    <submittedName>
        <fullName evidence="1">Arsenic efflux pump protein</fullName>
    </submittedName>
</protein>
<sequence>MPFRDLSLSWIALLSPAPILLSKKRAEVVKNIDWTTLAFFVSMFVLMESVWLSVTCQELLGGCFRS</sequence>
<evidence type="ECO:0000313" key="1">
    <source>
        <dbReference type="EMBL" id="AKB38637.1"/>
    </source>
</evidence>
<dbReference type="AlphaFoldDB" id="A0A0E3PT74"/>
<reference evidence="1 2" key="1">
    <citation type="submission" date="2014-07" db="EMBL/GenBank/DDBJ databases">
        <title>Methanogenic archaea and the global carbon cycle.</title>
        <authorList>
            <person name="Henriksen J.R."/>
            <person name="Luke J."/>
            <person name="Reinhart S."/>
            <person name="Benedict M.N."/>
            <person name="Youngblut N.D."/>
            <person name="Metcalf M.E."/>
            <person name="Whitaker R.J."/>
            <person name="Metcalf W.W."/>
        </authorList>
    </citation>
    <scope>NUCLEOTIDE SEQUENCE [LARGE SCALE GENOMIC DNA]</scope>
    <source>
        <strain evidence="1 2">C2J</strain>
    </source>
</reference>
<accession>A0A0E3PT74</accession>
<evidence type="ECO:0000313" key="2">
    <source>
        <dbReference type="Proteomes" id="UP000033123"/>
    </source>
</evidence>
<dbReference type="HOGENOM" id="CLU_2949355_0_0_2"/>
<organism evidence="1 2">
    <name type="scientific">Methanosarcina siciliae C2J</name>
    <dbReference type="NCBI Taxonomy" id="1434118"/>
    <lineage>
        <taxon>Archaea</taxon>
        <taxon>Methanobacteriati</taxon>
        <taxon>Methanobacteriota</taxon>
        <taxon>Stenosarchaea group</taxon>
        <taxon>Methanomicrobia</taxon>
        <taxon>Methanosarcinales</taxon>
        <taxon>Methanosarcinaceae</taxon>
        <taxon>Methanosarcina</taxon>
    </lineage>
</organism>
<proteinExistence type="predicted"/>
<dbReference type="STRING" id="1434118.MSSAC_4047"/>
<dbReference type="EMBL" id="CP009508">
    <property type="protein sequence ID" value="AKB38637.1"/>
    <property type="molecule type" value="Genomic_DNA"/>
</dbReference>
<name>A0A0E3PT74_9EURY</name>
<gene>
    <name evidence="1" type="ORF">MSSAC_4047</name>
</gene>